<feature type="transmembrane region" description="Helical" evidence="5">
    <location>
        <begin position="416"/>
        <end position="440"/>
    </location>
</feature>
<dbReference type="PROSITE" id="PS50850">
    <property type="entry name" value="MFS"/>
    <property type="match status" value="1"/>
</dbReference>
<evidence type="ECO:0000256" key="1">
    <source>
        <dbReference type="ARBA" id="ARBA00004651"/>
    </source>
</evidence>
<dbReference type="GO" id="GO:0005886">
    <property type="term" value="C:plasma membrane"/>
    <property type="evidence" value="ECO:0007669"/>
    <property type="project" value="UniProtKB-SubCell"/>
</dbReference>
<accession>A0A1G8GV15</accession>
<dbReference type="PANTHER" id="PTHR23508:SF10">
    <property type="entry name" value="CARBOXYLIC ACID TRANSPORTER PROTEIN HOMOLOG"/>
    <property type="match status" value="1"/>
</dbReference>
<keyword evidence="4 5" id="KW-0472">Membrane</keyword>
<comment type="subcellular location">
    <subcellularLocation>
        <location evidence="1">Cell membrane</location>
        <topology evidence="1">Multi-pass membrane protein</topology>
    </subcellularLocation>
</comment>
<feature type="domain" description="Major facilitator superfamily (MFS) profile" evidence="6">
    <location>
        <begin position="26"/>
        <end position="439"/>
    </location>
</feature>
<evidence type="ECO:0000256" key="4">
    <source>
        <dbReference type="ARBA" id="ARBA00023136"/>
    </source>
</evidence>
<organism evidence="7 8">
    <name type="scientific">Sinosporangium album</name>
    <dbReference type="NCBI Taxonomy" id="504805"/>
    <lineage>
        <taxon>Bacteria</taxon>
        <taxon>Bacillati</taxon>
        <taxon>Actinomycetota</taxon>
        <taxon>Actinomycetes</taxon>
        <taxon>Streptosporangiales</taxon>
        <taxon>Streptosporangiaceae</taxon>
        <taxon>Sinosporangium</taxon>
    </lineage>
</organism>
<dbReference type="EMBL" id="FNCN01000029">
    <property type="protein sequence ID" value="SDH98110.1"/>
    <property type="molecule type" value="Genomic_DNA"/>
</dbReference>
<feature type="transmembrane region" description="Helical" evidence="5">
    <location>
        <begin position="64"/>
        <end position="84"/>
    </location>
</feature>
<evidence type="ECO:0000313" key="8">
    <source>
        <dbReference type="Proteomes" id="UP000198923"/>
    </source>
</evidence>
<evidence type="ECO:0000256" key="2">
    <source>
        <dbReference type="ARBA" id="ARBA00022692"/>
    </source>
</evidence>
<evidence type="ECO:0000313" key="7">
    <source>
        <dbReference type="EMBL" id="SDH98110.1"/>
    </source>
</evidence>
<dbReference type="InterPro" id="IPR005829">
    <property type="entry name" value="Sugar_transporter_CS"/>
</dbReference>
<keyword evidence="2 5" id="KW-0812">Transmembrane</keyword>
<proteinExistence type="predicted"/>
<feature type="transmembrane region" description="Helical" evidence="5">
    <location>
        <begin position="177"/>
        <end position="199"/>
    </location>
</feature>
<keyword evidence="8" id="KW-1185">Reference proteome</keyword>
<keyword evidence="3 5" id="KW-1133">Transmembrane helix</keyword>
<feature type="transmembrane region" description="Helical" evidence="5">
    <location>
        <begin position="388"/>
        <end position="410"/>
    </location>
</feature>
<reference evidence="7 8" key="1">
    <citation type="submission" date="2016-10" db="EMBL/GenBank/DDBJ databases">
        <authorList>
            <person name="de Groot N.N."/>
        </authorList>
    </citation>
    <scope>NUCLEOTIDE SEQUENCE [LARGE SCALE GENOMIC DNA]</scope>
    <source>
        <strain evidence="7 8">CPCC 201354</strain>
    </source>
</reference>
<dbReference type="InterPro" id="IPR011701">
    <property type="entry name" value="MFS"/>
</dbReference>
<feature type="transmembrane region" description="Helical" evidence="5">
    <location>
        <begin position="293"/>
        <end position="315"/>
    </location>
</feature>
<dbReference type="Gene3D" id="1.20.1250.20">
    <property type="entry name" value="MFS general substrate transporter like domains"/>
    <property type="match status" value="1"/>
</dbReference>
<dbReference type="PANTHER" id="PTHR23508">
    <property type="entry name" value="CARBOXYLIC ACID TRANSPORTER PROTEIN HOMOLOG"/>
    <property type="match status" value="1"/>
</dbReference>
<feature type="transmembrane region" description="Helical" evidence="5">
    <location>
        <begin position="91"/>
        <end position="111"/>
    </location>
</feature>
<dbReference type="GO" id="GO:0046943">
    <property type="term" value="F:carboxylic acid transmembrane transporter activity"/>
    <property type="evidence" value="ECO:0007669"/>
    <property type="project" value="TreeGrafter"/>
</dbReference>
<feature type="transmembrane region" description="Helical" evidence="5">
    <location>
        <begin position="327"/>
        <end position="345"/>
    </location>
</feature>
<dbReference type="InterPro" id="IPR036259">
    <property type="entry name" value="MFS_trans_sf"/>
</dbReference>
<name>A0A1G8GV15_9ACTN</name>
<feature type="transmembrane region" description="Helical" evidence="5">
    <location>
        <begin position="151"/>
        <end position="171"/>
    </location>
</feature>
<evidence type="ECO:0000256" key="5">
    <source>
        <dbReference type="SAM" id="Phobius"/>
    </source>
</evidence>
<dbReference type="AlphaFoldDB" id="A0A1G8GV15"/>
<gene>
    <name evidence="7" type="ORF">SAMN05421505_12925</name>
</gene>
<feature type="transmembrane region" description="Helical" evidence="5">
    <location>
        <begin position="26"/>
        <end position="52"/>
    </location>
</feature>
<feature type="transmembrane region" description="Helical" evidence="5">
    <location>
        <begin position="261"/>
        <end position="281"/>
    </location>
</feature>
<dbReference type="Pfam" id="PF07690">
    <property type="entry name" value="MFS_1"/>
    <property type="match status" value="1"/>
</dbReference>
<dbReference type="STRING" id="504805.SAMN05421505_12925"/>
<dbReference type="OrthoDB" id="9787026at2"/>
<feature type="transmembrane region" description="Helical" evidence="5">
    <location>
        <begin position="351"/>
        <end position="376"/>
    </location>
</feature>
<dbReference type="PROSITE" id="PS00217">
    <property type="entry name" value="SUGAR_TRANSPORT_2"/>
    <property type="match status" value="1"/>
</dbReference>
<evidence type="ECO:0000259" key="6">
    <source>
        <dbReference type="PROSITE" id="PS50850"/>
    </source>
</evidence>
<evidence type="ECO:0000256" key="3">
    <source>
        <dbReference type="ARBA" id="ARBA00022989"/>
    </source>
</evidence>
<sequence>MAGQTDDVDVRTELNEASVKPFHWRLVFLVFIAILFDGYDTVIPAYVIHFVAEPWGLTTVQSGLLVSSGLMGFLVGSLFHGVLADRMGRRPVLIAGLLITGIFTLLTALLANSFESFITLRILTGLGLGIIMPLGTIYVNEFAPGKVRNRLAVLAAMGFPLGGVAASLIGLTLTPSFGWQILFWIGSGALIVGAVYIAVFPESVEFLVANGRQREAARLLARIRPERADVYARATLVAAARTGSGKDWLIPLKATFLRRSLALWGASFFLLLGIYALTGWLPTLMIERGEGFTLGFAFGAIFPGVSAIGGLVGAYVADGRVGTRRGLMLWCAFGAVSALVLALINTRVTNIIAVAGAGFFIIGGQFILNNLCAAIYPMQARGTAQGYMLGIGRAGGILGPLAAGWVLGVAGGTEAVFVMVTIAAVLAGLCAIFTAGAAVLSQGGPGVTRPSEQTSI</sequence>
<dbReference type="Proteomes" id="UP000198923">
    <property type="component" value="Unassembled WGS sequence"/>
</dbReference>
<dbReference type="InterPro" id="IPR020846">
    <property type="entry name" value="MFS_dom"/>
</dbReference>
<protein>
    <submittedName>
        <fullName evidence="7">MFS transporter, AAHS family, 4-hydroxybenzoate transporter</fullName>
    </submittedName>
</protein>
<dbReference type="SUPFAM" id="SSF103473">
    <property type="entry name" value="MFS general substrate transporter"/>
    <property type="match status" value="1"/>
</dbReference>
<feature type="transmembrane region" description="Helical" evidence="5">
    <location>
        <begin position="117"/>
        <end position="139"/>
    </location>
</feature>